<dbReference type="InterPro" id="IPR000821">
    <property type="entry name" value="Ala_racemase"/>
</dbReference>
<dbReference type="CDD" id="cd00430">
    <property type="entry name" value="PLPDE_III_AR"/>
    <property type="match status" value="1"/>
</dbReference>
<dbReference type="GO" id="GO:0008784">
    <property type="term" value="F:alanine racemase activity"/>
    <property type="evidence" value="ECO:0007669"/>
    <property type="project" value="UniProtKB-EC"/>
</dbReference>
<evidence type="ECO:0000256" key="1">
    <source>
        <dbReference type="ARBA" id="ARBA00000316"/>
    </source>
</evidence>
<name>E8TGJ4_MESCW</name>
<dbReference type="EMBL" id="CP002447">
    <property type="protein sequence ID" value="ADV14707.1"/>
    <property type="molecule type" value="Genomic_DNA"/>
</dbReference>
<comment type="catalytic activity">
    <reaction evidence="1">
        <text>L-alanine = D-alanine</text>
        <dbReference type="Rhea" id="RHEA:20249"/>
        <dbReference type="ChEBI" id="CHEBI:57416"/>
        <dbReference type="ChEBI" id="CHEBI:57972"/>
        <dbReference type="EC" id="5.1.1.1"/>
    </reaction>
</comment>
<dbReference type="PANTHER" id="PTHR30511:SF0">
    <property type="entry name" value="ALANINE RACEMASE, CATABOLIC-RELATED"/>
    <property type="match status" value="1"/>
</dbReference>
<evidence type="ECO:0000256" key="4">
    <source>
        <dbReference type="ARBA" id="ARBA00022898"/>
    </source>
</evidence>
<evidence type="ECO:0000313" key="9">
    <source>
        <dbReference type="Proteomes" id="UP000007471"/>
    </source>
</evidence>
<reference evidence="9" key="1">
    <citation type="submission" date="2011-01" db="EMBL/GenBank/DDBJ databases">
        <title>Complete sequence of chromosome of Mesorhizobium ciceri bv. biserrulae WSM1271.</title>
        <authorList>
            <person name="Lucas S."/>
            <person name="Copeland A."/>
            <person name="Lapidus A."/>
            <person name="Cheng J.-F."/>
            <person name="Goodwin L."/>
            <person name="Pitluck S."/>
            <person name="Teshima H."/>
            <person name="Detter J.C."/>
            <person name="Han C."/>
            <person name="Tapia R."/>
            <person name="Land M."/>
            <person name="Hauser L."/>
            <person name="Kyrpides N."/>
            <person name="Ivanova N."/>
            <person name="Nandasena K."/>
            <person name="Reeve W.G."/>
            <person name="Howieson J.G."/>
            <person name="O'Hara G."/>
            <person name="Tiwari R.P."/>
            <person name="Woyke T."/>
        </authorList>
    </citation>
    <scope>NUCLEOTIDE SEQUENCE [LARGE SCALE GENOMIC DNA]</scope>
    <source>
        <strain evidence="9">HAMBI 2942 / LMG 23838 / WSM1271</strain>
    </source>
</reference>
<dbReference type="InterPro" id="IPR011079">
    <property type="entry name" value="Ala_racemase_C"/>
</dbReference>
<dbReference type="PATRIC" id="fig|765698.3.peg.6138"/>
<dbReference type="NCBIfam" id="TIGR00492">
    <property type="entry name" value="alr"/>
    <property type="match status" value="1"/>
</dbReference>
<evidence type="ECO:0000256" key="5">
    <source>
        <dbReference type="ARBA" id="ARBA00023235"/>
    </source>
</evidence>
<evidence type="ECO:0000256" key="3">
    <source>
        <dbReference type="ARBA" id="ARBA00013089"/>
    </source>
</evidence>
<dbReference type="GO" id="GO:0006522">
    <property type="term" value="P:alanine metabolic process"/>
    <property type="evidence" value="ECO:0007669"/>
    <property type="project" value="InterPro"/>
</dbReference>
<dbReference type="AlphaFoldDB" id="E8TGJ4"/>
<sequence length="381" mass="41101">MCALTSIAPVQSKKAASREAWYEIDLGAIRHNYRQLRRHLPRTVKIFACLKRNAYGCGAGPVARTLATEGADGFAVATLPDAMAIREMGIDLPVLLYPGPLPTSAKTIEALGLTVTVSSLDELESWRAAMSVTRIFVKADLGFFRAGATPQEIGRLLAAAHVCSDVEVQGLYAHLSELPTSVTSDASEQFSRLQRILQDAEASGTRPPIIMMSSTAGVLRHPAMDLDAVDPGALFIGLPETDRPMRAVTLRPALKAISTCLVSVKRIDASLGPIPDIPGFRSGMTIGVLGMGWGDGLPRHVPAQAEALVRGQRARLLPPAHLEHLRIDLTDVPDARFGDQVLLLGQQAHQTISHEEVAAQWGTDLIGLYAQLRDHIPRVYV</sequence>
<dbReference type="SUPFAM" id="SSF50621">
    <property type="entry name" value="Alanine racemase C-terminal domain-like"/>
    <property type="match status" value="1"/>
</dbReference>
<dbReference type="Pfam" id="PF01168">
    <property type="entry name" value="Ala_racemase_N"/>
    <property type="match status" value="1"/>
</dbReference>
<dbReference type="HOGENOM" id="CLU_028393_2_2_5"/>
<dbReference type="Gene3D" id="2.40.37.10">
    <property type="entry name" value="Lyase, Ornithine Decarboxylase, Chain A, domain 1"/>
    <property type="match status" value="1"/>
</dbReference>
<accession>E8TGJ4</accession>
<keyword evidence="5 8" id="KW-0413">Isomerase</keyword>
<dbReference type="Gene3D" id="3.20.20.10">
    <property type="entry name" value="Alanine racemase"/>
    <property type="match status" value="1"/>
</dbReference>
<dbReference type="PRINTS" id="PR00992">
    <property type="entry name" value="ALARACEMASE"/>
</dbReference>
<dbReference type="Proteomes" id="UP000007471">
    <property type="component" value="Chromosome"/>
</dbReference>
<dbReference type="GO" id="GO:0005829">
    <property type="term" value="C:cytosol"/>
    <property type="evidence" value="ECO:0007669"/>
    <property type="project" value="TreeGrafter"/>
</dbReference>
<dbReference type="EC" id="5.1.1.1" evidence="3"/>
<feature type="modified residue" description="N6-(pyridoxal phosphate)lysine" evidence="6">
    <location>
        <position position="51"/>
    </location>
</feature>
<feature type="domain" description="Alanine racemase C-terminal" evidence="7">
    <location>
        <begin position="253"/>
        <end position="381"/>
    </location>
</feature>
<dbReference type="InterPro" id="IPR001608">
    <property type="entry name" value="Ala_racemase_N"/>
</dbReference>
<dbReference type="GO" id="GO:0030170">
    <property type="term" value="F:pyridoxal phosphate binding"/>
    <property type="evidence" value="ECO:0007669"/>
    <property type="project" value="TreeGrafter"/>
</dbReference>
<dbReference type="eggNOG" id="COG0787">
    <property type="taxonomic scope" value="Bacteria"/>
</dbReference>
<dbReference type="InterPro" id="IPR009006">
    <property type="entry name" value="Ala_racemase/Decarboxylase_C"/>
</dbReference>
<dbReference type="Pfam" id="PF00842">
    <property type="entry name" value="Ala_racemase_C"/>
    <property type="match status" value="1"/>
</dbReference>
<dbReference type="KEGG" id="mci:Mesci_5615"/>
<proteinExistence type="predicted"/>
<dbReference type="SMART" id="SM01005">
    <property type="entry name" value="Ala_racemase_C"/>
    <property type="match status" value="1"/>
</dbReference>
<evidence type="ECO:0000259" key="7">
    <source>
        <dbReference type="SMART" id="SM01005"/>
    </source>
</evidence>
<organism evidence="8 9">
    <name type="scientific">Mesorhizobium ciceri biovar biserrulae (strain HAMBI 2942 / LMG 23838 / WSM1271)</name>
    <dbReference type="NCBI Taxonomy" id="765698"/>
    <lineage>
        <taxon>Bacteria</taxon>
        <taxon>Pseudomonadati</taxon>
        <taxon>Pseudomonadota</taxon>
        <taxon>Alphaproteobacteria</taxon>
        <taxon>Hyphomicrobiales</taxon>
        <taxon>Phyllobacteriaceae</taxon>
        <taxon>Mesorhizobium</taxon>
    </lineage>
</organism>
<evidence type="ECO:0000313" key="8">
    <source>
        <dbReference type="EMBL" id="ADV14707.1"/>
    </source>
</evidence>
<dbReference type="STRING" id="765698.Mesci_5615"/>
<dbReference type="PANTHER" id="PTHR30511">
    <property type="entry name" value="ALANINE RACEMASE"/>
    <property type="match status" value="1"/>
</dbReference>
<evidence type="ECO:0000256" key="2">
    <source>
        <dbReference type="ARBA" id="ARBA00001933"/>
    </source>
</evidence>
<protein>
    <recommendedName>
        <fullName evidence="3">alanine racemase</fullName>
        <ecNumber evidence="3">5.1.1.1</ecNumber>
    </recommendedName>
</protein>
<comment type="cofactor">
    <cofactor evidence="2 6">
        <name>pyridoxal 5'-phosphate</name>
        <dbReference type="ChEBI" id="CHEBI:597326"/>
    </cofactor>
</comment>
<dbReference type="InterPro" id="IPR029066">
    <property type="entry name" value="PLP-binding_barrel"/>
</dbReference>
<dbReference type="SUPFAM" id="SSF51419">
    <property type="entry name" value="PLP-binding barrel"/>
    <property type="match status" value="1"/>
</dbReference>
<gene>
    <name evidence="8" type="ordered locus">Mesci_5615</name>
</gene>
<dbReference type="OrthoDB" id="9813814at2"/>
<evidence type="ECO:0000256" key="6">
    <source>
        <dbReference type="PIRSR" id="PIRSR600821-50"/>
    </source>
</evidence>
<keyword evidence="4 6" id="KW-0663">Pyridoxal phosphate</keyword>